<keyword evidence="3" id="KW-0812">Transmembrane</keyword>
<dbReference type="AlphaFoldDB" id="S0FPV1"/>
<dbReference type="InterPro" id="IPR052580">
    <property type="entry name" value="Lipid_Hydrolase"/>
</dbReference>
<keyword evidence="3" id="KW-1133">Transmembrane helix</keyword>
<comment type="caution">
    <text evidence="5">The sequence shown here is derived from an EMBL/GenBank/DDBJ whole genome shotgun (WGS) entry which is preliminary data.</text>
</comment>
<dbReference type="PATRIC" id="fig|1195236.3.peg.4069"/>
<feature type="short sequence motif" description="GXSXG" evidence="2">
    <location>
        <begin position="40"/>
        <end position="44"/>
    </location>
</feature>
<feature type="short sequence motif" description="GXGXXG" evidence="2">
    <location>
        <begin position="13"/>
        <end position="18"/>
    </location>
</feature>
<dbReference type="Proteomes" id="UP000014155">
    <property type="component" value="Unassembled WGS sequence"/>
</dbReference>
<dbReference type="InterPro" id="IPR002641">
    <property type="entry name" value="PNPLA_dom"/>
</dbReference>
<sequence>MNIINPLNLVLSGGGIKGIAFVGAYEELERRYRKFGNIAGVSAGALIGALIGAGYTSRELIRILKEFDFSILKIRSGEYLNTTISGRIKKLLEERNTLNDSDIEALLYMQDYPELQHIKRNKEDFKGIRGNFLSNLIAFSQENAFLDGDLLEKWVAQLLANKGIYTFSDFRGGIADKVNPRGYKVRMTAVDANIGKVLVLPDDIALYNIDPDKFEVAKAVRMSTSVPFVFRPCVLMKKSGNFMKQHFIIDGGVLDNFPVWLIDSAQSNIIGLKLEGKEPKELQNAENMLKKLLSASHDTGVPKNSYNIDNIAHINTGSISFLDFDISPENMQFLYEQGKIAVQKLLINMYKKNRGAGGEICNLK</sequence>
<feature type="active site" description="Nucleophile" evidence="2">
    <location>
        <position position="42"/>
    </location>
</feature>
<keyword evidence="2" id="KW-0442">Lipid degradation</keyword>
<organism evidence="5 6">
    <name type="scientific">Ruminiclostridium cellobioparum subsp. termitidis CT1112</name>
    <dbReference type="NCBI Taxonomy" id="1195236"/>
    <lineage>
        <taxon>Bacteria</taxon>
        <taxon>Bacillati</taxon>
        <taxon>Bacillota</taxon>
        <taxon>Clostridia</taxon>
        <taxon>Eubacteriales</taxon>
        <taxon>Oscillospiraceae</taxon>
        <taxon>Ruminiclostridium</taxon>
    </lineage>
</organism>
<dbReference type="PANTHER" id="PTHR46394:SF1">
    <property type="entry name" value="PNPLA DOMAIN-CONTAINING PROTEIN"/>
    <property type="match status" value="1"/>
</dbReference>
<dbReference type="InterPro" id="IPR016035">
    <property type="entry name" value="Acyl_Trfase/lysoPLipase"/>
</dbReference>
<dbReference type="GO" id="GO:0016787">
    <property type="term" value="F:hydrolase activity"/>
    <property type="evidence" value="ECO:0007669"/>
    <property type="project" value="UniProtKB-UniRule"/>
</dbReference>
<name>S0FPV1_RUMCE</name>
<keyword evidence="1 2" id="KW-0443">Lipid metabolism</keyword>
<feature type="short sequence motif" description="DGA/G" evidence="2">
    <location>
        <begin position="250"/>
        <end position="252"/>
    </location>
</feature>
<evidence type="ECO:0000256" key="3">
    <source>
        <dbReference type="SAM" id="Phobius"/>
    </source>
</evidence>
<gene>
    <name evidence="5" type="ORF">CTER_3859</name>
</gene>
<keyword evidence="2 5" id="KW-0378">Hydrolase</keyword>
<dbReference type="PANTHER" id="PTHR46394">
    <property type="entry name" value="ANNEXIN"/>
    <property type="match status" value="1"/>
</dbReference>
<accession>S0FPV1</accession>
<dbReference type="CDD" id="cd07207">
    <property type="entry name" value="Pat_ExoU_VipD_like"/>
    <property type="match status" value="1"/>
</dbReference>
<keyword evidence="3" id="KW-0472">Membrane</keyword>
<dbReference type="Gene3D" id="3.40.1090.10">
    <property type="entry name" value="Cytosolic phospholipase A2 catalytic domain"/>
    <property type="match status" value="1"/>
</dbReference>
<dbReference type="SUPFAM" id="SSF52151">
    <property type="entry name" value="FabD/lysophospholipase-like"/>
    <property type="match status" value="1"/>
</dbReference>
<dbReference type="eggNOG" id="COG1752">
    <property type="taxonomic scope" value="Bacteria"/>
</dbReference>
<evidence type="ECO:0000256" key="2">
    <source>
        <dbReference type="PROSITE-ProRule" id="PRU01161"/>
    </source>
</evidence>
<dbReference type="PROSITE" id="PS51635">
    <property type="entry name" value="PNPLA"/>
    <property type="match status" value="1"/>
</dbReference>
<feature type="transmembrane region" description="Helical" evidence="3">
    <location>
        <begin position="37"/>
        <end position="55"/>
    </location>
</feature>
<dbReference type="GO" id="GO:0016042">
    <property type="term" value="P:lipid catabolic process"/>
    <property type="evidence" value="ECO:0007669"/>
    <property type="project" value="UniProtKB-UniRule"/>
</dbReference>
<feature type="active site" description="Proton acceptor" evidence="2">
    <location>
        <position position="250"/>
    </location>
</feature>
<evidence type="ECO:0000313" key="6">
    <source>
        <dbReference type="Proteomes" id="UP000014155"/>
    </source>
</evidence>
<protein>
    <submittedName>
        <fullName evidence="5">Putative esterase of the alpha-beta hydrolase superfamily</fullName>
    </submittedName>
</protein>
<proteinExistence type="predicted"/>
<dbReference type="Pfam" id="PF01734">
    <property type="entry name" value="Patatin"/>
    <property type="match status" value="1"/>
</dbReference>
<keyword evidence="6" id="KW-1185">Reference proteome</keyword>
<dbReference type="EMBL" id="AORV01000054">
    <property type="protein sequence ID" value="EMS70523.1"/>
    <property type="molecule type" value="Genomic_DNA"/>
</dbReference>
<dbReference type="RefSeq" id="WP_004628494.1">
    <property type="nucleotide sequence ID" value="NZ_AORV01000054.1"/>
</dbReference>
<dbReference type="STRING" id="1195236.CTER_3859"/>
<feature type="domain" description="PNPLA" evidence="4">
    <location>
        <begin position="9"/>
        <end position="263"/>
    </location>
</feature>
<evidence type="ECO:0000256" key="1">
    <source>
        <dbReference type="ARBA" id="ARBA00023098"/>
    </source>
</evidence>
<reference evidence="5 6" key="1">
    <citation type="journal article" date="2013" name="Genome Announc.">
        <title>Draft Genome Sequence of the Cellulolytic, Mesophilic, Anaerobic Bacterium Clostridium termitidis Strain CT1112 (DSM 5398).</title>
        <authorList>
            <person name="Lal S."/>
            <person name="Ramachandran U."/>
            <person name="Zhang X."/>
            <person name="Munir R."/>
            <person name="Sparling R."/>
            <person name="Levin D.B."/>
        </authorList>
    </citation>
    <scope>NUCLEOTIDE SEQUENCE [LARGE SCALE GENOMIC DNA]</scope>
    <source>
        <strain evidence="5 6">CT1112</strain>
    </source>
</reference>
<evidence type="ECO:0000313" key="5">
    <source>
        <dbReference type="EMBL" id="EMS70523.1"/>
    </source>
</evidence>
<evidence type="ECO:0000259" key="4">
    <source>
        <dbReference type="PROSITE" id="PS51635"/>
    </source>
</evidence>